<dbReference type="PANTHER" id="PTHR48111">
    <property type="entry name" value="REGULATOR OF RPOS"/>
    <property type="match status" value="1"/>
</dbReference>
<evidence type="ECO:0000256" key="1">
    <source>
        <dbReference type="ARBA" id="ARBA00023015"/>
    </source>
</evidence>
<proteinExistence type="predicted"/>
<evidence type="ECO:0000259" key="7">
    <source>
        <dbReference type="PROSITE" id="PS51755"/>
    </source>
</evidence>
<dbReference type="SUPFAM" id="SSF52172">
    <property type="entry name" value="CheY-like"/>
    <property type="match status" value="1"/>
</dbReference>
<dbReference type="GO" id="GO:0000156">
    <property type="term" value="F:phosphorelay response regulator activity"/>
    <property type="evidence" value="ECO:0007669"/>
    <property type="project" value="TreeGrafter"/>
</dbReference>
<dbReference type="PANTHER" id="PTHR48111:SF67">
    <property type="entry name" value="TRANSCRIPTIONAL REGULATORY PROTEIN TCTD"/>
    <property type="match status" value="1"/>
</dbReference>
<dbReference type="Gene3D" id="6.10.250.690">
    <property type="match status" value="1"/>
</dbReference>
<evidence type="ECO:0000313" key="11">
    <source>
        <dbReference type="Proteomes" id="UP000233748"/>
    </source>
</evidence>
<dbReference type="EMBL" id="PHKW01000006">
    <property type="protein sequence ID" value="PKV15883.1"/>
    <property type="molecule type" value="Genomic_DNA"/>
</dbReference>
<evidence type="ECO:0000256" key="2">
    <source>
        <dbReference type="ARBA" id="ARBA00023125"/>
    </source>
</evidence>
<dbReference type="OrthoDB" id="9802426at2"/>
<dbReference type="PROSITE" id="PS50110">
    <property type="entry name" value="RESPONSE_REGULATORY"/>
    <property type="match status" value="1"/>
</dbReference>
<dbReference type="GO" id="GO:0032993">
    <property type="term" value="C:protein-DNA complex"/>
    <property type="evidence" value="ECO:0007669"/>
    <property type="project" value="TreeGrafter"/>
</dbReference>
<dbReference type="SMART" id="SM00448">
    <property type="entry name" value="REC"/>
    <property type="match status" value="1"/>
</dbReference>
<name>A0A2N3REQ1_9XANT</name>
<dbReference type="Pfam" id="PF00486">
    <property type="entry name" value="Trans_reg_C"/>
    <property type="match status" value="1"/>
</dbReference>
<dbReference type="SMART" id="SM00862">
    <property type="entry name" value="Trans_reg_C"/>
    <property type="match status" value="1"/>
</dbReference>
<dbReference type="Pfam" id="PF00072">
    <property type="entry name" value="Response_reg"/>
    <property type="match status" value="1"/>
</dbReference>
<dbReference type="InterPro" id="IPR039420">
    <property type="entry name" value="WalR-like"/>
</dbReference>
<comment type="caution">
    <text evidence="8">The sequence shown here is derived from an EMBL/GenBank/DDBJ whole genome shotgun (WGS) entry which is preliminary data.</text>
</comment>
<dbReference type="RefSeq" id="WP_101364909.1">
    <property type="nucleotide sequence ID" value="NZ_CP096138.1"/>
</dbReference>
<feature type="domain" description="Response regulatory" evidence="6">
    <location>
        <begin position="2"/>
        <end position="117"/>
    </location>
</feature>
<dbReference type="AlphaFoldDB" id="A0A2N3REQ1"/>
<feature type="DNA-binding region" description="OmpR/PhoB-type" evidence="5">
    <location>
        <begin position="125"/>
        <end position="221"/>
    </location>
</feature>
<dbReference type="InterPro" id="IPR011006">
    <property type="entry name" value="CheY-like_superfamily"/>
</dbReference>
<evidence type="ECO:0000256" key="4">
    <source>
        <dbReference type="PROSITE-ProRule" id="PRU00169"/>
    </source>
</evidence>
<reference evidence="10 11" key="1">
    <citation type="submission" date="2017-11" db="EMBL/GenBank/DDBJ databases">
        <title>Xanthomonas prunicola sp. nov., a novel pathogen that affects nectarine (Prunus persica var. nectarine) trees.</title>
        <authorList>
            <person name="Lopez M."/>
            <person name="Lopez-Soriano P."/>
            <person name="Garita-Cambronero J."/>
            <person name="Beltran C."/>
            <person name="Taghouti G."/>
            <person name="Portier P."/>
            <person name="Cubero J."/>
            <person name="Fischer-Le Saux M."/>
            <person name="Marco-Noales E."/>
        </authorList>
    </citation>
    <scope>NUCLEOTIDE SEQUENCE [LARGE SCALE GENOMIC DNA]</scope>
    <source>
        <strain evidence="8 10">CFBP8353</strain>
        <strain evidence="9 11">CFBP8354</strain>
    </source>
</reference>
<evidence type="ECO:0000259" key="6">
    <source>
        <dbReference type="PROSITE" id="PS50110"/>
    </source>
</evidence>
<evidence type="ECO:0000313" key="8">
    <source>
        <dbReference type="EMBL" id="PKV10962.1"/>
    </source>
</evidence>
<dbReference type="PROSITE" id="PS51755">
    <property type="entry name" value="OMPR_PHOB"/>
    <property type="match status" value="1"/>
</dbReference>
<keyword evidence="11" id="KW-1185">Reference proteome</keyword>
<keyword evidence="4" id="KW-0597">Phosphoprotein</keyword>
<accession>A0A2N3REQ1</accession>
<evidence type="ECO:0000256" key="3">
    <source>
        <dbReference type="ARBA" id="ARBA00023163"/>
    </source>
</evidence>
<protein>
    <submittedName>
        <fullName evidence="8">DNA-binding response regulator</fullName>
    </submittedName>
</protein>
<feature type="domain" description="OmpR/PhoB-type" evidence="7">
    <location>
        <begin position="125"/>
        <end position="221"/>
    </location>
</feature>
<evidence type="ECO:0000256" key="5">
    <source>
        <dbReference type="PROSITE-ProRule" id="PRU01091"/>
    </source>
</evidence>
<keyword evidence="3" id="KW-0804">Transcription</keyword>
<sequence>MRVLIAEDEPSIADAVVATLRQHGHVVDHVDDGSQADAALRGTDYQLLVLDLGLLGDMDGVRVLQRLRERGATTPVLVISAREALHERVRVLDLGADDYLVKPFALEEFQARVRSVLRRAISQGTPELRLGRLRLDLTGRRAWIDTQALELTAREYGLLGALATRADRVTNRAQLVEALCGWDEEISDNGLDIAMHRLRRKLHGSGVGIRTIRGLGYLLQERQDGDDEG</sequence>
<dbReference type="CDD" id="cd00383">
    <property type="entry name" value="trans_reg_C"/>
    <property type="match status" value="1"/>
</dbReference>
<dbReference type="InterPro" id="IPR001789">
    <property type="entry name" value="Sig_transdc_resp-reg_receiver"/>
</dbReference>
<dbReference type="InterPro" id="IPR001867">
    <property type="entry name" value="OmpR/PhoB-type_DNA-bd"/>
</dbReference>
<feature type="modified residue" description="4-aspartylphosphate" evidence="4">
    <location>
        <position position="51"/>
    </location>
</feature>
<dbReference type="Gene3D" id="3.40.50.2300">
    <property type="match status" value="1"/>
</dbReference>
<dbReference type="Proteomes" id="UP000233748">
    <property type="component" value="Unassembled WGS sequence"/>
</dbReference>
<keyword evidence="1" id="KW-0805">Transcription regulation</keyword>
<keyword evidence="2 5" id="KW-0238">DNA-binding</keyword>
<evidence type="ECO:0000313" key="10">
    <source>
        <dbReference type="Proteomes" id="UP000233720"/>
    </source>
</evidence>
<dbReference type="EMBL" id="PHKV01000012">
    <property type="protein sequence ID" value="PKV10962.1"/>
    <property type="molecule type" value="Genomic_DNA"/>
</dbReference>
<dbReference type="GO" id="GO:0005829">
    <property type="term" value="C:cytosol"/>
    <property type="evidence" value="ECO:0007669"/>
    <property type="project" value="TreeGrafter"/>
</dbReference>
<gene>
    <name evidence="8" type="ORF">XpruCFBP8353_20690</name>
    <name evidence="9" type="ORF">XpruCFBP8354_17900</name>
</gene>
<dbReference type="GO" id="GO:0000976">
    <property type="term" value="F:transcription cis-regulatory region binding"/>
    <property type="evidence" value="ECO:0007669"/>
    <property type="project" value="TreeGrafter"/>
</dbReference>
<evidence type="ECO:0000313" key="9">
    <source>
        <dbReference type="EMBL" id="PKV15883.1"/>
    </source>
</evidence>
<dbReference type="Proteomes" id="UP000233720">
    <property type="component" value="Unassembled WGS sequence"/>
</dbReference>
<dbReference type="InterPro" id="IPR036388">
    <property type="entry name" value="WH-like_DNA-bd_sf"/>
</dbReference>
<dbReference type="Gene3D" id="1.10.10.10">
    <property type="entry name" value="Winged helix-like DNA-binding domain superfamily/Winged helix DNA-binding domain"/>
    <property type="match status" value="1"/>
</dbReference>
<organism evidence="8 10">
    <name type="scientific">Xanthomonas prunicola</name>
    <dbReference type="NCBI Taxonomy" id="2053930"/>
    <lineage>
        <taxon>Bacteria</taxon>
        <taxon>Pseudomonadati</taxon>
        <taxon>Pseudomonadota</taxon>
        <taxon>Gammaproteobacteria</taxon>
        <taxon>Lysobacterales</taxon>
        <taxon>Lysobacteraceae</taxon>
        <taxon>Xanthomonas</taxon>
    </lineage>
</organism>
<dbReference type="GO" id="GO:0006355">
    <property type="term" value="P:regulation of DNA-templated transcription"/>
    <property type="evidence" value="ECO:0007669"/>
    <property type="project" value="InterPro"/>
</dbReference>